<accession>A0ACC1S6L4</accession>
<evidence type="ECO:0000313" key="2">
    <source>
        <dbReference type="Proteomes" id="UP001148629"/>
    </source>
</evidence>
<sequence>MVSKAWRVRFAPSSKALPPTGRDSTKEVTFDSPAVRQHARSKSACRECRLRRVKCDERYPVCRHCERRGVVCNPAPRNTTWKLELPLLIQQACSRDGTAPSMLLQYYFEQVCHIMVLDPEINPLALPLLDLFKESSALLHVVQSIAAAHRDGFSNSSTRECLVERKRTLSSIQKELSKARKRPVPTFLAIFLLGISSPWIEGNMGLEHLVGARAIIDLILDDPAAIPSDPAIQLIVGIYIWWEMAASFNLEHQLHKPLATDFISKAVQASRIEYHPLAGYSLEMFYMVANVTHYCRGILDGELRDFALEARLEDEMLAWTPSRDDELLLLLSDAYRKHGLIQLHRICGPGLEQSQQGNERMIQQWASEAMDSLLQIPLTSPYLNFQPIPLLSAASEIPSHKLEQREEVKLRFKAIYSLNRLPVMLDAIALLEEIWELRRVGITTLWLVILLERGQVFPLA</sequence>
<proteinExistence type="predicted"/>
<comment type="caution">
    <text evidence="1">The sequence shown here is derived from an EMBL/GenBank/DDBJ whole genome shotgun (WGS) entry which is preliminary data.</text>
</comment>
<organism evidence="1 2">
    <name type="scientific">Fusarium decemcellulare</name>
    <dbReference type="NCBI Taxonomy" id="57161"/>
    <lineage>
        <taxon>Eukaryota</taxon>
        <taxon>Fungi</taxon>
        <taxon>Dikarya</taxon>
        <taxon>Ascomycota</taxon>
        <taxon>Pezizomycotina</taxon>
        <taxon>Sordariomycetes</taxon>
        <taxon>Hypocreomycetidae</taxon>
        <taxon>Hypocreales</taxon>
        <taxon>Nectriaceae</taxon>
        <taxon>Fusarium</taxon>
        <taxon>Fusarium decemcellulare species complex</taxon>
    </lineage>
</organism>
<keyword evidence="2" id="KW-1185">Reference proteome</keyword>
<gene>
    <name evidence="1" type="ORF">NM208_g8152</name>
</gene>
<protein>
    <submittedName>
        <fullName evidence="1">Uncharacterized protein</fullName>
    </submittedName>
</protein>
<dbReference type="EMBL" id="JANRMS010000899">
    <property type="protein sequence ID" value="KAJ3533074.1"/>
    <property type="molecule type" value="Genomic_DNA"/>
</dbReference>
<reference evidence="1" key="1">
    <citation type="submission" date="2022-08" db="EMBL/GenBank/DDBJ databases">
        <title>Genome Sequence of Fusarium decemcellulare.</title>
        <authorList>
            <person name="Buettner E."/>
        </authorList>
    </citation>
    <scope>NUCLEOTIDE SEQUENCE</scope>
    <source>
        <strain evidence="1">Babe19</strain>
    </source>
</reference>
<evidence type="ECO:0000313" key="1">
    <source>
        <dbReference type="EMBL" id="KAJ3533074.1"/>
    </source>
</evidence>
<name>A0ACC1S6L4_9HYPO</name>
<dbReference type="Proteomes" id="UP001148629">
    <property type="component" value="Unassembled WGS sequence"/>
</dbReference>